<dbReference type="SUPFAM" id="SSF52467">
    <property type="entry name" value="DHS-like NAD/FAD-binding domain"/>
    <property type="match status" value="1"/>
</dbReference>
<dbReference type="AlphaFoldDB" id="A0A0R3M846"/>
<evidence type="ECO:0000313" key="2">
    <source>
        <dbReference type="Proteomes" id="UP000050863"/>
    </source>
</evidence>
<dbReference type="RefSeq" id="WP_057834160.1">
    <property type="nucleotide sequence ID" value="NZ_LLXZ01000024.1"/>
</dbReference>
<proteinExistence type="predicted"/>
<keyword evidence="2" id="KW-1185">Reference proteome</keyword>
<dbReference type="EMBL" id="LLXZ01000024">
    <property type="protein sequence ID" value="KRR13568.1"/>
    <property type="molecule type" value="Genomic_DNA"/>
</dbReference>
<protein>
    <submittedName>
        <fullName evidence="1">Uncharacterized protein</fullName>
    </submittedName>
</protein>
<dbReference type="OrthoDB" id="288285at2"/>
<reference evidence="1 2" key="1">
    <citation type="submission" date="2014-03" db="EMBL/GenBank/DDBJ databases">
        <title>Bradyrhizobium valentinum sp. nov., isolated from effective nodules of Lupinus mariae-josephae, a lupine endemic of basic-lime soils in Eastern Spain.</title>
        <authorList>
            <person name="Duran D."/>
            <person name="Rey L."/>
            <person name="Navarro A."/>
            <person name="Busquets A."/>
            <person name="Imperial J."/>
            <person name="Ruiz-Argueso T."/>
        </authorList>
    </citation>
    <scope>NUCLEOTIDE SEQUENCE [LARGE SCALE GENOMIC DNA]</scope>
    <source>
        <strain evidence="1 2">PAC68</strain>
    </source>
</reference>
<gene>
    <name evidence="1" type="ORF">CQ12_37830</name>
</gene>
<sequence>MEQSELTQRFVARPQAFAWFLGAGASRSAGLPTATDILWDMKRRFYCREENQDIDRQDLQSDAIQHRIQSFMESRGFPKMWEDGEYERYFELIFGNDREKQRAYLRGILALDKASLSVGNRVLGALIASKLAPAIFTTNFDDVVETAVAEVGGQALVPFHLEGSHNILSAYKNEEFPIYCKLHGDFRYESIKNLTEDLKAQNDDLAAGLRTACNRFGLILCGYSGRDKSVMELLHSVLDTTNPYPHGIYWTCLKGSSPAPSVEAFVAAARKKSVDAHTVFIETYDALMLRLWRNTPNKDLALDHKVRGSALTPVAIPLPSTGHGAPIVRLNALPLIALPKKCHALETTRALTWDDVQALRSRSDGAVMFTKADKVLCWGASNDVKTVVGADFSALKEADVPQDLNLATHLHIKGFVEEAAVAALARGKPLVRRTNRTSSFVIAAPQDDRTSELLPITKITGRAAGMIAGLIAPPDEFHPEAERVSWAECARISVEQKNGRHWIVVEPDVWIWPTRARRLAIDFLGERRKDRLNAKYNALLDAWIKVLLGTAERNTVSTVMSFDKGTLIENPRFEIGSRSAFTRRATK</sequence>
<dbReference type="Pfam" id="PF13289">
    <property type="entry name" value="SIR2_2"/>
    <property type="match status" value="1"/>
</dbReference>
<comment type="caution">
    <text evidence="1">The sequence shown here is derived from an EMBL/GenBank/DDBJ whole genome shotgun (WGS) entry which is preliminary data.</text>
</comment>
<accession>A0A0R3M846</accession>
<evidence type="ECO:0000313" key="1">
    <source>
        <dbReference type="EMBL" id="KRR13568.1"/>
    </source>
</evidence>
<name>A0A0R3M846_9BRAD</name>
<organism evidence="1 2">
    <name type="scientific">Bradyrhizobium jicamae</name>
    <dbReference type="NCBI Taxonomy" id="280332"/>
    <lineage>
        <taxon>Bacteria</taxon>
        <taxon>Pseudomonadati</taxon>
        <taxon>Pseudomonadota</taxon>
        <taxon>Alphaproteobacteria</taxon>
        <taxon>Hyphomicrobiales</taxon>
        <taxon>Nitrobacteraceae</taxon>
        <taxon>Bradyrhizobium</taxon>
    </lineage>
</organism>
<dbReference type="STRING" id="280332.CQ12_37830"/>
<dbReference type="Proteomes" id="UP000050863">
    <property type="component" value="Unassembled WGS sequence"/>
</dbReference>
<dbReference type="Gene3D" id="3.40.50.1220">
    <property type="entry name" value="TPP-binding domain"/>
    <property type="match status" value="1"/>
</dbReference>
<dbReference type="InterPro" id="IPR029035">
    <property type="entry name" value="DHS-like_NAD/FAD-binding_dom"/>
</dbReference>